<name>A0A1B7Z015_9FLAO</name>
<dbReference type="PANTHER" id="PTHR40254">
    <property type="entry name" value="BLR0577 PROTEIN"/>
    <property type="match status" value="1"/>
</dbReference>
<feature type="domain" description="FAD-dependent urate hydroxylase HpyO/Asp monooxygenase CreE-like FAD/NAD(P)-binding" evidence="1">
    <location>
        <begin position="11"/>
        <end position="177"/>
    </location>
</feature>
<evidence type="ECO:0000313" key="3">
    <source>
        <dbReference type="Proteomes" id="UP000092164"/>
    </source>
</evidence>
<evidence type="ECO:0000313" key="2">
    <source>
        <dbReference type="EMBL" id="OBR36075.1"/>
    </source>
</evidence>
<accession>A0A1B7Z015</accession>
<dbReference type="AlphaFoldDB" id="A0A1B7Z015"/>
<comment type="caution">
    <text evidence="2">The sequence shown here is derived from an EMBL/GenBank/DDBJ whole genome shotgun (WGS) entry which is preliminary data.</text>
</comment>
<dbReference type="Pfam" id="PF13454">
    <property type="entry name" value="NAD_binding_9"/>
    <property type="match status" value="1"/>
</dbReference>
<dbReference type="Proteomes" id="UP000092164">
    <property type="component" value="Unassembled WGS sequence"/>
</dbReference>
<evidence type="ECO:0000259" key="1">
    <source>
        <dbReference type="Pfam" id="PF13454"/>
    </source>
</evidence>
<dbReference type="InterPro" id="IPR052189">
    <property type="entry name" value="L-asp_N-monooxygenase_NS-form"/>
</dbReference>
<organism evidence="2 3">
    <name type="scientific">Maribacter hydrothermalis</name>
    <dbReference type="NCBI Taxonomy" id="1836467"/>
    <lineage>
        <taxon>Bacteria</taxon>
        <taxon>Pseudomonadati</taxon>
        <taxon>Bacteroidota</taxon>
        <taxon>Flavobacteriia</taxon>
        <taxon>Flavobacteriales</taxon>
        <taxon>Flavobacteriaceae</taxon>
        <taxon>Maribacter</taxon>
    </lineage>
</organism>
<dbReference type="STRING" id="1836467.BTR34_02245"/>
<sequence>MNDNNTYKVGIIGFGPKGFYGFERLIAYLNEAEFSRAIQIHIFNNTKFLASGDVYRTDQPEYLIMNYTNRNINSWVLKKPYAPATSTPDFVTWLTGNKIADAAPGMYAPRATVGKYLEACYQFVLEQLPKNIEVVVHIGTVTNVYKKEEAYELKYVDAKFRQEADIQCNKMLFTTGHHSFKAQSRKNIMLDNKIEFVYPMDEKLSHITKDSLVAIKGFGLTAIDAILSLTEGREGSFKKHDKGILKYIPSGKEPNKIYPFSRTGLPMVPRNGLLTTDTELHFFTKEVIAELKQNRPVSFNYTLLPLIKKEFYFAYYSVLFKNYGHQFYFDEDFTVIENQVQYFHEDFPECPVFNWDDIVNPFKDEPKLSSIVLQVYIELLINEARLGEDKSPFMAAVSTWRKISPIFNEIYSFGGLDAVSHKEFDTFYFGLFNRLSYGPPVKNMQKMLALCKAGILDFSYVKSASISFNDDKSKISLHIKNGQATDISYLVNATISRGKEGGFKNELYQNLVENGLIREFENKLITGYKPGCIEINEVGNAIDKNGNVNTDISFYGTPTEGITCDNDTLSRTRNNFASVWAKSTCRAIKKRDGRTENYEREENVL</sequence>
<dbReference type="EMBL" id="LZFP01000049">
    <property type="protein sequence ID" value="OBR36075.1"/>
    <property type="molecule type" value="Genomic_DNA"/>
</dbReference>
<keyword evidence="3" id="KW-1185">Reference proteome</keyword>
<dbReference type="RefSeq" id="WP_068486672.1">
    <property type="nucleotide sequence ID" value="NZ_CP018760.1"/>
</dbReference>
<dbReference type="OrthoDB" id="6309046at2"/>
<dbReference type="PANTHER" id="PTHR40254:SF1">
    <property type="entry name" value="BLR0577 PROTEIN"/>
    <property type="match status" value="1"/>
</dbReference>
<gene>
    <name evidence="2" type="ORF">A9200_10285</name>
</gene>
<dbReference type="InterPro" id="IPR038732">
    <property type="entry name" value="HpyO/CreE_NAD-binding"/>
</dbReference>
<reference evidence="3" key="1">
    <citation type="submission" date="2016-06" db="EMBL/GenBank/DDBJ databases">
        <authorList>
            <person name="Zhan P."/>
        </authorList>
    </citation>
    <scope>NUCLEOTIDE SEQUENCE [LARGE SCALE GENOMIC DNA]</scope>
    <source>
        <strain evidence="3">T28</strain>
    </source>
</reference>
<proteinExistence type="predicted"/>
<dbReference type="KEGG" id="mart:BTR34_02245"/>
<protein>
    <recommendedName>
        <fullName evidence="1">FAD-dependent urate hydroxylase HpyO/Asp monooxygenase CreE-like FAD/NAD(P)-binding domain-containing protein</fullName>
    </recommendedName>
</protein>